<feature type="transmembrane region" description="Helical" evidence="1">
    <location>
        <begin position="61"/>
        <end position="81"/>
    </location>
</feature>
<dbReference type="RefSeq" id="WP_058444487.1">
    <property type="nucleotide sequence ID" value="NZ_NBAQ01000011.1"/>
</dbReference>
<accession>A0AAE5S589</accession>
<protein>
    <submittedName>
        <fullName evidence="2">Uncharacterized protein</fullName>
    </submittedName>
</protein>
<keyword evidence="1" id="KW-1133">Transmembrane helix</keyword>
<comment type="caution">
    <text evidence="2">The sequence shown here is derived from an EMBL/GenBank/DDBJ whole genome shotgun (WGS) entry which is preliminary data.</text>
</comment>
<keyword evidence="1" id="KW-0472">Membrane</keyword>
<gene>
    <name evidence="2" type="ORF">CXB42_19010</name>
</gene>
<evidence type="ECO:0000313" key="3">
    <source>
        <dbReference type="Proteomes" id="UP000237295"/>
    </source>
</evidence>
<organism evidence="2 3">
    <name type="scientific">Pseudomonas syringae pv. syringae</name>
    <dbReference type="NCBI Taxonomy" id="321"/>
    <lineage>
        <taxon>Bacteria</taxon>
        <taxon>Pseudomonadati</taxon>
        <taxon>Pseudomonadota</taxon>
        <taxon>Gammaproteobacteria</taxon>
        <taxon>Pseudomonadales</taxon>
        <taxon>Pseudomonadaceae</taxon>
        <taxon>Pseudomonas</taxon>
        <taxon>Pseudomonas syringae</taxon>
    </lineage>
</organism>
<keyword evidence="1" id="KW-0812">Transmembrane</keyword>
<reference evidence="2 3" key="1">
    <citation type="submission" date="2017-03" db="EMBL/GenBank/DDBJ databases">
        <authorList>
            <person name="Hulin M.T."/>
        </authorList>
    </citation>
    <scope>NUCLEOTIDE SEQUENCE [LARGE SCALE GENOMIC DNA]</scope>
    <source>
        <strain evidence="2 3">5264</strain>
    </source>
</reference>
<dbReference type="EMBL" id="NBAQ01000011">
    <property type="protein sequence ID" value="POQ02294.1"/>
    <property type="molecule type" value="Genomic_DNA"/>
</dbReference>
<name>A0AAE5S589_PSESY</name>
<evidence type="ECO:0000256" key="1">
    <source>
        <dbReference type="SAM" id="Phobius"/>
    </source>
</evidence>
<dbReference type="Proteomes" id="UP000237295">
    <property type="component" value="Unassembled WGS sequence"/>
</dbReference>
<sequence length="93" mass="10181">MRVIRSILKALAVLAVACFLARVAIASGLVKSLLETSVGNAMYMKLHHVFNVNGLEEAEDMIVGVVLIVSLLLISMLAWLLSKFMARKPRSEV</sequence>
<dbReference type="AlphaFoldDB" id="A0AAE5S589"/>
<proteinExistence type="predicted"/>
<evidence type="ECO:0000313" key="2">
    <source>
        <dbReference type="EMBL" id="POQ02294.1"/>
    </source>
</evidence>